<sequence>MQRLIAILAVLVALAAGVYWFGARGSSDPAGEQRGDAAGQVESESSAGSTNATEPSGSEAPTASTTTPRSPSPIASARAEQGTGRRSAQAGLETPFVIDESGQGIDGAQVIFLAWHARFWAHGAGATLSPTEDLLDEADVRVTVDGGYLDAAPDLARANEAWFGPLLWAARPGYRAVAVTADYQQAESLLDQPVVLERAPVGRVTVLAPDASPVAGANVEVRLPAAIVQGGFDIPIVAHARALFFYRTVTDERGTAELPAGPGPIGPLLDEVLVRASVQDQASPWLRLGLGESGTVQLESTFYVAGQVQGWGDAVEEHTIPPAVVVDHRESDGWLQLASCVPRDDGAFGPMAVPHRAGDYRVRLDGESIEPRAALFDQGTVGGLVRLSLEAVFGADLWILLRDLETNEDLRDAHVELSWVGEAGRIVRTADRDHSSDYPYFLGGALPSGVELDVVARAPSYAPARRTGLVLPADGEEAQILLLRPAASLVGRVEGLTMPPAELGLLIRGAGADEPVRVEVQLDAEGAFATDEAPAGGLDCVAILADGSRSSLASIGPGDERSVVLEFGPRVVIGGRVVDSRTGDPLDEARVTPVLNLAGRATATLPEPVVAGPGGRFELALAIPPQGRIDLRATGPGHTPLVQQVDLVTSVVEVELRLMPLADFILRFESSQGHGLAGAEFEATGPTPIARRTLESDEVVLEGVAFGSYFGHLIEAEGDRQRWFWFVVQPSVDSQAIQVDGPGSLEVLLPIQEGQPPWTWLDVVLTVGDAAAFKGLEQTIRVPLGPGQDRIVVDGLPLGSCRVDLWAEEAADSVASGKTAMTTTEPHAVLDLDSGPSPFWVRVVDSGGEPAAGVDVLGRTPRGEQHLFRGTTDADGLVVYDGPIDDQLVLDAVATDGASAFGFAVVALERQSAASRERPLTIELRDDASVSIRLSDPTGPQEGVQVTFVNVSNVRSLGGTTVTDAGGVARLDGVGAGSVSARISDPRWLPINAIVDATVDGDTVDRELKRPCVLRIQVTHGGSAAPEAVAISVRQSAFGDYNLEEYPVFGLQSTPAGFATGPDGTLEITGVPEGEVELVARWGDSRASFSVTVAPGQANAVELQLD</sequence>
<dbReference type="Proteomes" id="UP000316921">
    <property type="component" value="Chromosome"/>
</dbReference>
<accession>A0A518BE92</accession>
<evidence type="ECO:0000256" key="1">
    <source>
        <dbReference type="SAM" id="MobiDB-lite"/>
    </source>
</evidence>
<reference evidence="2 3" key="1">
    <citation type="submission" date="2019-02" db="EMBL/GenBank/DDBJ databases">
        <title>Deep-cultivation of Planctomycetes and their phenomic and genomic characterization uncovers novel biology.</title>
        <authorList>
            <person name="Wiegand S."/>
            <person name="Jogler M."/>
            <person name="Boedeker C."/>
            <person name="Pinto D."/>
            <person name="Vollmers J."/>
            <person name="Rivas-Marin E."/>
            <person name="Kohn T."/>
            <person name="Peeters S.H."/>
            <person name="Heuer A."/>
            <person name="Rast P."/>
            <person name="Oberbeckmann S."/>
            <person name="Bunk B."/>
            <person name="Jeske O."/>
            <person name="Meyerdierks A."/>
            <person name="Storesund J.E."/>
            <person name="Kallscheuer N."/>
            <person name="Luecker S."/>
            <person name="Lage O.M."/>
            <person name="Pohl T."/>
            <person name="Merkel B.J."/>
            <person name="Hornburger P."/>
            <person name="Mueller R.-W."/>
            <person name="Bruemmer F."/>
            <person name="Labrenz M."/>
            <person name="Spormann A.M."/>
            <person name="Op den Camp H."/>
            <person name="Overmann J."/>
            <person name="Amann R."/>
            <person name="Jetten M.S.M."/>
            <person name="Mascher T."/>
            <person name="Medema M.H."/>
            <person name="Devos D.P."/>
            <person name="Kaster A.-K."/>
            <person name="Ovreas L."/>
            <person name="Rohde M."/>
            <person name="Galperin M.Y."/>
            <person name="Jogler C."/>
        </authorList>
    </citation>
    <scope>NUCLEOTIDE SEQUENCE [LARGE SCALE GENOMIC DNA]</scope>
    <source>
        <strain evidence="2 3">Pla133</strain>
    </source>
</reference>
<dbReference type="RefSeq" id="WP_145061786.1">
    <property type="nucleotide sequence ID" value="NZ_CP036287.1"/>
</dbReference>
<keyword evidence="3" id="KW-1185">Reference proteome</keyword>
<dbReference type="AlphaFoldDB" id="A0A518BE92"/>
<evidence type="ECO:0000313" key="3">
    <source>
        <dbReference type="Proteomes" id="UP000316921"/>
    </source>
</evidence>
<dbReference type="KEGG" id="pbap:Pla133_03720"/>
<proteinExistence type="predicted"/>
<feature type="compositionally biased region" description="Low complexity" evidence="1">
    <location>
        <begin position="60"/>
        <end position="79"/>
    </location>
</feature>
<dbReference type="EMBL" id="CP036287">
    <property type="protein sequence ID" value="QDU65307.1"/>
    <property type="molecule type" value="Genomic_DNA"/>
</dbReference>
<organism evidence="2 3">
    <name type="scientific">Engelhardtia mirabilis</name>
    <dbReference type="NCBI Taxonomy" id="2528011"/>
    <lineage>
        <taxon>Bacteria</taxon>
        <taxon>Pseudomonadati</taxon>
        <taxon>Planctomycetota</taxon>
        <taxon>Planctomycetia</taxon>
        <taxon>Planctomycetia incertae sedis</taxon>
        <taxon>Engelhardtia</taxon>
    </lineage>
</organism>
<feature type="region of interest" description="Disordered" evidence="1">
    <location>
        <begin position="27"/>
        <end position="91"/>
    </location>
</feature>
<gene>
    <name evidence="2" type="ORF">Pla133_03720</name>
</gene>
<feature type="compositionally biased region" description="Polar residues" evidence="1">
    <location>
        <begin position="42"/>
        <end position="56"/>
    </location>
</feature>
<protein>
    <submittedName>
        <fullName evidence="2">Alpha-2-macroglobulin MG1 domain protein</fullName>
    </submittedName>
</protein>
<evidence type="ECO:0000313" key="2">
    <source>
        <dbReference type="EMBL" id="QDU65307.1"/>
    </source>
</evidence>
<name>A0A518BE92_9BACT</name>